<proteinExistence type="predicted"/>
<dbReference type="InterPro" id="IPR001394">
    <property type="entry name" value="Peptidase_C19_UCH"/>
</dbReference>
<dbReference type="InParanoid" id="K4CJK3"/>
<dbReference type="SUPFAM" id="SSF54001">
    <property type="entry name" value="Cysteine proteinases"/>
    <property type="match status" value="1"/>
</dbReference>
<organism evidence="2">
    <name type="scientific">Solanum lycopersicum</name>
    <name type="common">Tomato</name>
    <name type="synonym">Lycopersicon esculentum</name>
    <dbReference type="NCBI Taxonomy" id="4081"/>
    <lineage>
        <taxon>Eukaryota</taxon>
        <taxon>Viridiplantae</taxon>
        <taxon>Streptophyta</taxon>
        <taxon>Embryophyta</taxon>
        <taxon>Tracheophyta</taxon>
        <taxon>Spermatophyta</taxon>
        <taxon>Magnoliopsida</taxon>
        <taxon>eudicotyledons</taxon>
        <taxon>Gunneridae</taxon>
        <taxon>Pentapetalae</taxon>
        <taxon>asterids</taxon>
        <taxon>lamiids</taxon>
        <taxon>Solanales</taxon>
        <taxon>Solanaceae</taxon>
        <taxon>Solanoideae</taxon>
        <taxon>Solaneae</taxon>
        <taxon>Solanum</taxon>
        <taxon>Solanum subgen. Lycopersicon</taxon>
    </lineage>
</organism>
<dbReference type="AlphaFoldDB" id="K4CJK3"/>
<dbReference type="GO" id="GO:0004843">
    <property type="term" value="F:cysteine-type deubiquitinase activity"/>
    <property type="evidence" value="ECO:0000318"/>
    <property type="project" value="GO_Central"/>
</dbReference>
<evidence type="ECO:0000259" key="1">
    <source>
        <dbReference type="PROSITE" id="PS50235"/>
    </source>
</evidence>
<dbReference type="GO" id="GO:0005634">
    <property type="term" value="C:nucleus"/>
    <property type="evidence" value="ECO:0000318"/>
    <property type="project" value="GO_Central"/>
</dbReference>
<dbReference type="InterPro" id="IPR038765">
    <property type="entry name" value="Papain-like_cys_pep_sf"/>
</dbReference>
<dbReference type="Proteomes" id="UP000004994">
    <property type="component" value="Chromosome 8"/>
</dbReference>
<evidence type="ECO:0000313" key="2">
    <source>
        <dbReference type="EnsemblPlants" id="Solyc08g021830.1.1"/>
    </source>
</evidence>
<dbReference type="eggNOG" id="KOG1865">
    <property type="taxonomic scope" value="Eukaryota"/>
</dbReference>
<dbReference type="GO" id="GO:0005829">
    <property type="term" value="C:cytosol"/>
    <property type="evidence" value="ECO:0000318"/>
    <property type="project" value="GO_Central"/>
</dbReference>
<reference evidence="2" key="2">
    <citation type="submission" date="2015-06" db="UniProtKB">
        <authorList>
            <consortium name="EnsemblPlants"/>
        </authorList>
    </citation>
    <scope>IDENTIFICATION</scope>
    <source>
        <strain evidence="2">cv. Heinz 1706</strain>
    </source>
</reference>
<sequence>MLGFFFSIKKVNANNVQTSPDHEAPKIKEIEKYNVDFSSVKIEVDEKTKEKDSVLDERSLVQGSGMCNLGNTCLVNAVVQSFMHTIVLLQLLGSIDHISPCDSKFSPDFSWYQQEDAHEFLQFFLNKLELLQFRATSLWRRHLLRCCNYCHLSITQEPLIDISLEIQDVDSVPAAPESFTKIEKIEYSCERCKTHGPFEKELLVDRAPFVAALHFKIFKNNGVVVHKVDKHVSFPLELDKLLYTSKINNVVFVEEDFVLAKEVYILFYANRGTPWFLDYIKIHRPFIKLVVPTSPCIPNNYAFVVGESNNGDEETSMKHEHNKTEGIVIPVDVKIKLSCSRDEEFMEAHM</sequence>
<dbReference type="SMR" id="K4CJK3"/>
<dbReference type="Gene3D" id="3.90.70.10">
    <property type="entry name" value="Cysteine proteinases"/>
    <property type="match status" value="2"/>
</dbReference>
<dbReference type="PROSITE" id="PS50235">
    <property type="entry name" value="USP_3"/>
    <property type="match status" value="1"/>
</dbReference>
<protein>
    <recommendedName>
        <fullName evidence="1">USP domain-containing protein</fullName>
    </recommendedName>
</protein>
<accession>K4CJK3</accession>
<dbReference type="Pfam" id="PF00443">
    <property type="entry name" value="UCH"/>
    <property type="match status" value="1"/>
</dbReference>
<dbReference type="GO" id="GO:0016579">
    <property type="term" value="P:protein deubiquitination"/>
    <property type="evidence" value="ECO:0007669"/>
    <property type="project" value="InterPro"/>
</dbReference>
<keyword evidence="3" id="KW-1185">Reference proteome</keyword>
<dbReference type="Gramene" id="Solyc08g021830.1.1">
    <property type="protein sequence ID" value="Solyc08g021830.1.1"/>
    <property type="gene ID" value="Solyc08g021830.1"/>
</dbReference>
<dbReference type="PANTHER" id="PTHR24006:SF747">
    <property type="entry name" value="UBIQUITIN CARBOXYL-TERMINAL HYDROLASE 20"/>
    <property type="match status" value="1"/>
</dbReference>
<name>K4CJK3_SOLLC</name>
<dbReference type="InterPro" id="IPR028889">
    <property type="entry name" value="USP"/>
</dbReference>
<dbReference type="GO" id="GO:0031647">
    <property type="term" value="P:regulation of protein stability"/>
    <property type="evidence" value="ECO:0000318"/>
    <property type="project" value="GO_Central"/>
</dbReference>
<evidence type="ECO:0000313" key="3">
    <source>
        <dbReference type="Proteomes" id="UP000004994"/>
    </source>
</evidence>
<dbReference type="PANTHER" id="PTHR24006">
    <property type="entry name" value="UBIQUITIN CARBOXYL-TERMINAL HYDROLASE"/>
    <property type="match status" value="1"/>
</dbReference>
<dbReference type="EnsemblPlants" id="Solyc08g021830.1.1">
    <property type="protein sequence ID" value="Solyc08g021830.1.1"/>
    <property type="gene ID" value="Solyc08g021830.1"/>
</dbReference>
<dbReference type="InterPro" id="IPR050164">
    <property type="entry name" value="Peptidase_C19"/>
</dbReference>
<dbReference type="PaxDb" id="4081-Solyc08g021830.1.1"/>
<reference evidence="2" key="1">
    <citation type="journal article" date="2012" name="Nature">
        <title>The tomato genome sequence provides insights into fleshy fruit evolution.</title>
        <authorList>
            <consortium name="Tomato Genome Consortium"/>
        </authorList>
    </citation>
    <scope>NUCLEOTIDE SEQUENCE [LARGE SCALE GENOMIC DNA]</scope>
    <source>
        <strain evidence="2">cv. Heinz 1706</strain>
    </source>
</reference>
<dbReference type="HOGENOM" id="CLU_038644_0_0_1"/>
<dbReference type="PhylomeDB" id="K4CJK3"/>
<feature type="domain" description="USP" evidence="1">
    <location>
        <begin position="64"/>
        <end position="350"/>
    </location>
</feature>